<dbReference type="OrthoDB" id="119203at2"/>
<dbReference type="InterPro" id="IPR005119">
    <property type="entry name" value="LysR_subst-bd"/>
</dbReference>
<sequence length="293" mass="32589">MEIRQLKAFVTVAKQHSFTRAAELLDYAQSSITAQVSALENKLNTKLFERLGRQVTLTQNGEKLLPYAEKILKLNSEAIELVSSSPVPRGSLSVGAMETSCIYRLPKLLQEYRKLFPNVDLTLVNGYPEELIHSLKENKIDVAFFTGQEITNPDLVSETLLDEPIVLVSAAGHPLSKKAPVITLDLQGETIVLCSCCYRATLRKIFENKGIQVGSILKFANIEVRKRCVINGLGITILPRVTVEAELNQGTLVDLGWNSSDFNIITQVAYHKDKWVSPVLRSFLELAHEIIVG</sequence>
<dbReference type="SUPFAM" id="SSF46785">
    <property type="entry name" value="Winged helix' DNA-binding domain"/>
    <property type="match status" value="1"/>
</dbReference>
<dbReference type="GO" id="GO:0000976">
    <property type="term" value="F:transcription cis-regulatory region binding"/>
    <property type="evidence" value="ECO:0007669"/>
    <property type="project" value="TreeGrafter"/>
</dbReference>
<evidence type="ECO:0000256" key="3">
    <source>
        <dbReference type="ARBA" id="ARBA00023125"/>
    </source>
</evidence>
<evidence type="ECO:0000259" key="5">
    <source>
        <dbReference type="PROSITE" id="PS50931"/>
    </source>
</evidence>
<name>C8W3M6_DESAS</name>
<keyword evidence="7" id="KW-1185">Reference proteome</keyword>
<dbReference type="HOGENOM" id="CLU_039613_6_1_9"/>
<keyword evidence="2" id="KW-0805">Transcription regulation</keyword>
<comment type="similarity">
    <text evidence="1">Belongs to the LysR transcriptional regulatory family.</text>
</comment>
<dbReference type="Pfam" id="PF00126">
    <property type="entry name" value="HTH_1"/>
    <property type="match status" value="1"/>
</dbReference>
<dbReference type="KEGG" id="dae:Dtox_3060"/>
<organism evidence="6 7">
    <name type="scientific">Desulfofarcimen acetoxidans (strain ATCC 49208 / DSM 771 / KCTC 5769 / VKM B-1644 / 5575)</name>
    <name type="common">Desulfotomaculum acetoxidans</name>
    <dbReference type="NCBI Taxonomy" id="485916"/>
    <lineage>
        <taxon>Bacteria</taxon>
        <taxon>Bacillati</taxon>
        <taxon>Bacillota</taxon>
        <taxon>Clostridia</taxon>
        <taxon>Eubacteriales</taxon>
        <taxon>Peptococcaceae</taxon>
        <taxon>Desulfofarcimen</taxon>
    </lineage>
</organism>
<evidence type="ECO:0000313" key="6">
    <source>
        <dbReference type="EMBL" id="ACV63812.1"/>
    </source>
</evidence>
<evidence type="ECO:0000313" key="7">
    <source>
        <dbReference type="Proteomes" id="UP000002217"/>
    </source>
</evidence>
<dbReference type="Gene3D" id="3.40.190.290">
    <property type="match status" value="1"/>
</dbReference>
<dbReference type="SUPFAM" id="SSF53850">
    <property type="entry name" value="Periplasmic binding protein-like II"/>
    <property type="match status" value="1"/>
</dbReference>
<gene>
    <name evidence="6" type="ordered locus">Dtox_3060</name>
</gene>
<dbReference type="PANTHER" id="PTHR30126:SF100">
    <property type="entry name" value="LYSR-FAMILY TRANSCRIPTIONAL REGULATOR"/>
    <property type="match status" value="1"/>
</dbReference>
<accession>C8W3M6</accession>
<dbReference type="Proteomes" id="UP000002217">
    <property type="component" value="Chromosome"/>
</dbReference>
<dbReference type="FunFam" id="1.10.10.10:FF:000001">
    <property type="entry name" value="LysR family transcriptional regulator"/>
    <property type="match status" value="1"/>
</dbReference>
<protein>
    <submittedName>
        <fullName evidence="6">Transcriptional regulator, LysR family</fullName>
    </submittedName>
</protein>
<dbReference type="EMBL" id="CP001720">
    <property type="protein sequence ID" value="ACV63812.1"/>
    <property type="molecule type" value="Genomic_DNA"/>
</dbReference>
<dbReference type="eggNOG" id="COG0583">
    <property type="taxonomic scope" value="Bacteria"/>
</dbReference>
<dbReference type="PRINTS" id="PR00039">
    <property type="entry name" value="HTHLYSR"/>
</dbReference>
<dbReference type="STRING" id="485916.Dtox_3060"/>
<dbReference type="Pfam" id="PF03466">
    <property type="entry name" value="LysR_substrate"/>
    <property type="match status" value="1"/>
</dbReference>
<dbReference type="GO" id="GO:0003700">
    <property type="term" value="F:DNA-binding transcription factor activity"/>
    <property type="evidence" value="ECO:0007669"/>
    <property type="project" value="InterPro"/>
</dbReference>
<evidence type="ECO:0000256" key="2">
    <source>
        <dbReference type="ARBA" id="ARBA00023015"/>
    </source>
</evidence>
<dbReference type="InterPro" id="IPR000847">
    <property type="entry name" value="LysR_HTH_N"/>
</dbReference>
<dbReference type="InterPro" id="IPR036390">
    <property type="entry name" value="WH_DNA-bd_sf"/>
</dbReference>
<dbReference type="PANTHER" id="PTHR30126">
    <property type="entry name" value="HTH-TYPE TRANSCRIPTIONAL REGULATOR"/>
    <property type="match status" value="1"/>
</dbReference>
<dbReference type="AlphaFoldDB" id="C8W3M6"/>
<feature type="domain" description="HTH lysR-type" evidence="5">
    <location>
        <begin position="1"/>
        <end position="58"/>
    </location>
</feature>
<dbReference type="PROSITE" id="PS50931">
    <property type="entry name" value="HTH_LYSR"/>
    <property type="match status" value="1"/>
</dbReference>
<reference evidence="6 7" key="1">
    <citation type="journal article" date="2009" name="Stand. Genomic Sci.">
        <title>Complete genome sequence of Desulfotomaculum acetoxidans type strain (5575).</title>
        <authorList>
            <person name="Spring S."/>
            <person name="Lapidus A."/>
            <person name="Schroder M."/>
            <person name="Gleim D."/>
            <person name="Sims D."/>
            <person name="Meincke L."/>
            <person name="Glavina Del Rio T."/>
            <person name="Tice H."/>
            <person name="Copeland A."/>
            <person name="Cheng J.F."/>
            <person name="Lucas S."/>
            <person name="Chen F."/>
            <person name="Nolan M."/>
            <person name="Bruce D."/>
            <person name="Goodwin L."/>
            <person name="Pitluck S."/>
            <person name="Ivanova N."/>
            <person name="Mavromatis K."/>
            <person name="Mikhailova N."/>
            <person name="Pati A."/>
            <person name="Chen A."/>
            <person name="Palaniappan K."/>
            <person name="Land M."/>
            <person name="Hauser L."/>
            <person name="Chang Y.J."/>
            <person name="Jeffries C.D."/>
            <person name="Chain P."/>
            <person name="Saunders E."/>
            <person name="Brettin T."/>
            <person name="Detter J.C."/>
            <person name="Goker M."/>
            <person name="Bristow J."/>
            <person name="Eisen J.A."/>
            <person name="Markowitz V."/>
            <person name="Hugenholtz P."/>
            <person name="Kyrpides N.C."/>
            <person name="Klenk H.P."/>
            <person name="Han C."/>
        </authorList>
    </citation>
    <scope>NUCLEOTIDE SEQUENCE [LARGE SCALE GENOMIC DNA]</scope>
    <source>
        <strain evidence="7">ATCC 49208 / DSM 771 / VKM B-1644</strain>
    </source>
</reference>
<keyword evidence="4" id="KW-0804">Transcription</keyword>
<dbReference type="InterPro" id="IPR036388">
    <property type="entry name" value="WH-like_DNA-bd_sf"/>
</dbReference>
<evidence type="ECO:0000256" key="1">
    <source>
        <dbReference type="ARBA" id="ARBA00009437"/>
    </source>
</evidence>
<keyword evidence="3" id="KW-0238">DNA-binding</keyword>
<proteinExistence type="inferred from homology"/>
<dbReference type="Gene3D" id="1.10.10.10">
    <property type="entry name" value="Winged helix-like DNA-binding domain superfamily/Winged helix DNA-binding domain"/>
    <property type="match status" value="1"/>
</dbReference>
<dbReference type="CDD" id="cd05466">
    <property type="entry name" value="PBP2_LTTR_substrate"/>
    <property type="match status" value="1"/>
</dbReference>
<dbReference type="RefSeq" id="WP_015758504.1">
    <property type="nucleotide sequence ID" value="NC_013216.1"/>
</dbReference>
<evidence type="ECO:0000256" key="4">
    <source>
        <dbReference type="ARBA" id="ARBA00023163"/>
    </source>
</evidence>